<dbReference type="InterPro" id="IPR013785">
    <property type="entry name" value="Aldolase_TIM"/>
</dbReference>
<dbReference type="PROSITE" id="PS00169">
    <property type="entry name" value="D_ALA_DEHYDRATASE"/>
    <property type="match status" value="1"/>
</dbReference>
<dbReference type="Proteomes" id="UP000294919">
    <property type="component" value="Unassembled WGS sequence"/>
</dbReference>
<keyword evidence="14" id="KW-0862">Zinc</keyword>
<dbReference type="PIRSF" id="PIRSF001415">
    <property type="entry name" value="Porphbilin_synth"/>
    <property type="match status" value="1"/>
</dbReference>
<dbReference type="AlphaFoldDB" id="A0A4R2L6A7"/>
<evidence type="ECO:0000256" key="5">
    <source>
        <dbReference type="ARBA" id="ARBA00012053"/>
    </source>
</evidence>
<dbReference type="Pfam" id="PF00490">
    <property type="entry name" value="ALAD"/>
    <property type="match status" value="1"/>
</dbReference>
<dbReference type="CDD" id="cd00384">
    <property type="entry name" value="ALAD_PBGS"/>
    <property type="match status" value="1"/>
</dbReference>
<feature type="binding site" evidence="13">
    <location>
        <position position="216"/>
    </location>
    <ligand>
        <name>5-aminolevulinate</name>
        <dbReference type="ChEBI" id="CHEBI:356416"/>
        <label>1</label>
    </ligand>
</feature>
<sequence length="324" mass="36354">MKLINRPRRLRKNTAIRNLIRETALNVNDFIYPLFVVEGEGIKKEIESLSNNYHFSIDRLKNEINEITDLGIQAVMLFGLPDKKDACGSEAYNDDGIVQRAIREIKKINKDLLVATDICMCQYTDHGHCGIIKEDYVDNDETLKYLAQIALSHVKAGADMVAPSDMMDGRIAAIRNILDENGYTEIAVMAYSAKYASAFYGPFRAAANSVPGFGDRKTYQMDPANSDEALREVELDIEEGADIVMVKPALSYLDVIRRIKDNYNMPLAAYNVSGEYAMIKAAAKLGLIDEKRIVLEKLLSMKRAGADIIITYHAKDAAKWLKEE</sequence>
<evidence type="ECO:0000256" key="11">
    <source>
        <dbReference type="ARBA" id="ARBA00047651"/>
    </source>
</evidence>
<comment type="caution">
    <text evidence="18">The sequence shown here is derived from an EMBL/GenBank/DDBJ whole genome shotgun (WGS) entry which is preliminary data.</text>
</comment>
<evidence type="ECO:0000256" key="3">
    <source>
        <dbReference type="ARBA" id="ARBA00008055"/>
    </source>
</evidence>
<feature type="active site" description="Schiff-base intermediate with substrate" evidence="12">
    <location>
        <position position="194"/>
    </location>
</feature>
<keyword evidence="19" id="KW-1185">Reference proteome</keyword>
<dbReference type="PANTHER" id="PTHR11458:SF0">
    <property type="entry name" value="DELTA-AMINOLEVULINIC ACID DEHYDRATASE"/>
    <property type="match status" value="1"/>
</dbReference>
<dbReference type="GO" id="GO:0006782">
    <property type="term" value="P:protoporphyrinogen IX biosynthetic process"/>
    <property type="evidence" value="ECO:0007669"/>
    <property type="project" value="UniProtKB-UniPathway"/>
</dbReference>
<keyword evidence="8 16" id="KW-0456">Lyase</keyword>
<dbReference type="PANTHER" id="PTHR11458">
    <property type="entry name" value="DELTA-AMINOLEVULINIC ACID DEHYDRATASE"/>
    <property type="match status" value="1"/>
</dbReference>
<reference evidence="18 19" key="1">
    <citation type="submission" date="2019-03" db="EMBL/GenBank/DDBJ databases">
        <title>Genomic Encyclopedia of Type Strains, Phase IV (KMG-IV): sequencing the most valuable type-strain genomes for metagenomic binning, comparative biology and taxonomic classification.</title>
        <authorList>
            <person name="Goeker M."/>
        </authorList>
    </citation>
    <scope>NUCLEOTIDE SEQUENCE [LARGE SCALE GENOMIC DNA]</scope>
    <source>
        <strain evidence="18 19">DSM 102940</strain>
    </source>
</reference>
<dbReference type="OrthoDB" id="9805001at2"/>
<evidence type="ECO:0000313" key="19">
    <source>
        <dbReference type="Proteomes" id="UP000294919"/>
    </source>
</evidence>
<keyword evidence="15" id="KW-0460">Magnesium</keyword>
<evidence type="ECO:0000256" key="14">
    <source>
        <dbReference type="PIRSR" id="PIRSR001415-3"/>
    </source>
</evidence>
<evidence type="ECO:0000256" key="13">
    <source>
        <dbReference type="PIRSR" id="PIRSR001415-2"/>
    </source>
</evidence>
<evidence type="ECO:0000256" key="17">
    <source>
        <dbReference type="RuleBase" id="RU004161"/>
    </source>
</evidence>
<dbReference type="FunFam" id="3.20.20.70:FF:000019">
    <property type="entry name" value="Delta-aminolevulinic acid dehydratase"/>
    <property type="match status" value="1"/>
</dbReference>
<comment type="cofactor">
    <cofactor evidence="1">
        <name>Zn(2+)</name>
        <dbReference type="ChEBI" id="CHEBI:29105"/>
    </cofactor>
</comment>
<dbReference type="SUPFAM" id="SSF51569">
    <property type="entry name" value="Aldolase"/>
    <property type="match status" value="1"/>
</dbReference>
<protein>
    <recommendedName>
        <fullName evidence="6 16">Delta-aminolevulinic acid dehydratase</fullName>
        <ecNumber evidence="5 16">4.2.1.24</ecNumber>
    </recommendedName>
</protein>
<proteinExistence type="inferred from homology"/>
<evidence type="ECO:0000313" key="18">
    <source>
        <dbReference type="EMBL" id="TCO79486.1"/>
    </source>
</evidence>
<dbReference type="NCBIfam" id="NF006762">
    <property type="entry name" value="PRK09283.1"/>
    <property type="match status" value="1"/>
</dbReference>
<dbReference type="EMBL" id="SLWV01000002">
    <property type="protein sequence ID" value="TCO79486.1"/>
    <property type="molecule type" value="Genomic_DNA"/>
</dbReference>
<dbReference type="InterPro" id="IPR030656">
    <property type="entry name" value="ALAD_AS"/>
</dbReference>
<evidence type="ECO:0000256" key="12">
    <source>
        <dbReference type="PIRSR" id="PIRSR001415-1"/>
    </source>
</evidence>
<evidence type="ECO:0000256" key="15">
    <source>
        <dbReference type="PIRSR" id="PIRSR001415-5"/>
    </source>
</evidence>
<dbReference type="GO" id="GO:0008270">
    <property type="term" value="F:zinc ion binding"/>
    <property type="evidence" value="ECO:0007669"/>
    <property type="project" value="TreeGrafter"/>
</dbReference>
<evidence type="ECO:0000256" key="4">
    <source>
        <dbReference type="ARBA" id="ARBA00011823"/>
    </source>
</evidence>
<feature type="binding site" evidence="13">
    <location>
        <position position="204"/>
    </location>
    <ligand>
        <name>5-aminolevulinate</name>
        <dbReference type="ChEBI" id="CHEBI:356416"/>
        <label>1</label>
    </ligand>
</feature>
<keyword evidence="14" id="KW-0479">Metal-binding</keyword>
<evidence type="ECO:0000256" key="6">
    <source>
        <dbReference type="ARBA" id="ARBA00020771"/>
    </source>
</evidence>
<evidence type="ECO:0000256" key="10">
    <source>
        <dbReference type="ARBA" id="ARBA00025628"/>
    </source>
</evidence>
<gene>
    <name evidence="18" type="ORF">EV214_102208</name>
</gene>
<comment type="pathway">
    <text evidence="2">Porphyrin-containing compound metabolism; protoporphyrin-IX biosynthesis; coproporphyrinogen-III from 5-aminolevulinate: step 1/4.</text>
</comment>
<feature type="binding site" evidence="13">
    <location>
        <position position="273"/>
    </location>
    <ligand>
        <name>5-aminolevulinate</name>
        <dbReference type="ChEBI" id="CHEBI:356416"/>
        <label>2</label>
    </ligand>
</feature>
<comment type="catalytic activity">
    <reaction evidence="11 16">
        <text>2 5-aminolevulinate = porphobilinogen + 2 H2O + H(+)</text>
        <dbReference type="Rhea" id="RHEA:24064"/>
        <dbReference type="ChEBI" id="CHEBI:15377"/>
        <dbReference type="ChEBI" id="CHEBI:15378"/>
        <dbReference type="ChEBI" id="CHEBI:58126"/>
        <dbReference type="ChEBI" id="CHEBI:356416"/>
        <dbReference type="EC" id="4.2.1.24"/>
    </reaction>
</comment>
<evidence type="ECO:0000256" key="7">
    <source>
        <dbReference type="ARBA" id="ARBA00023133"/>
    </source>
</evidence>
<keyword evidence="9 16" id="KW-0627">Porphyrin biosynthesis</keyword>
<dbReference type="SMART" id="SM01004">
    <property type="entry name" value="ALAD"/>
    <property type="match status" value="1"/>
</dbReference>
<feature type="active site" description="Schiff-base intermediate with substrate" evidence="12">
    <location>
        <position position="247"/>
    </location>
</feature>
<feature type="binding site" evidence="14">
    <location>
        <position position="121"/>
    </location>
    <ligand>
        <name>Zn(2+)</name>
        <dbReference type="ChEBI" id="CHEBI:29105"/>
        <note>catalytic</note>
    </ligand>
</feature>
<accession>A0A4R2L6A7</accession>
<dbReference type="InterPro" id="IPR001731">
    <property type="entry name" value="ALAD"/>
</dbReference>
<feature type="binding site" evidence="13">
    <location>
        <position position="312"/>
    </location>
    <ligand>
        <name>5-aminolevulinate</name>
        <dbReference type="ChEBI" id="CHEBI:356416"/>
        <label>2</label>
    </ligand>
</feature>
<evidence type="ECO:0000256" key="1">
    <source>
        <dbReference type="ARBA" id="ARBA00001947"/>
    </source>
</evidence>
<organism evidence="18 19">
    <name type="scientific">Marinisporobacter balticus</name>
    <dbReference type="NCBI Taxonomy" id="2018667"/>
    <lineage>
        <taxon>Bacteria</taxon>
        <taxon>Bacillati</taxon>
        <taxon>Bacillota</taxon>
        <taxon>Clostridia</taxon>
        <taxon>Peptostreptococcales</taxon>
        <taxon>Thermotaleaceae</taxon>
        <taxon>Marinisporobacter</taxon>
    </lineage>
</organism>
<feature type="binding site" evidence="14">
    <location>
        <position position="129"/>
    </location>
    <ligand>
        <name>Zn(2+)</name>
        <dbReference type="ChEBI" id="CHEBI:29105"/>
        <note>catalytic</note>
    </ligand>
</feature>
<dbReference type="GO" id="GO:0005829">
    <property type="term" value="C:cytosol"/>
    <property type="evidence" value="ECO:0007669"/>
    <property type="project" value="TreeGrafter"/>
</dbReference>
<keyword evidence="7" id="KW-0350">Heme biosynthesis</keyword>
<feature type="binding site" evidence="14">
    <location>
        <position position="119"/>
    </location>
    <ligand>
        <name>Zn(2+)</name>
        <dbReference type="ChEBI" id="CHEBI:29105"/>
        <note>catalytic</note>
    </ligand>
</feature>
<dbReference type="UniPathway" id="UPA00251">
    <property type="reaction ID" value="UER00318"/>
</dbReference>
<evidence type="ECO:0000256" key="8">
    <source>
        <dbReference type="ARBA" id="ARBA00023239"/>
    </source>
</evidence>
<name>A0A4R2L6A7_9FIRM</name>
<evidence type="ECO:0000256" key="9">
    <source>
        <dbReference type="ARBA" id="ARBA00023244"/>
    </source>
</evidence>
<dbReference type="EC" id="4.2.1.24" evidence="5 16"/>
<comment type="similarity">
    <text evidence="3 17">Belongs to the ALAD family.</text>
</comment>
<dbReference type="Gene3D" id="3.20.20.70">
    <property type="entry name" value="Aldolase class I"/>
    <property type="match status" value="1"/>
</dbReference>
<feature type="binding site" evidence="15">
    <location>
        <position position="232"/>
    </location>
    <ligand>
        <name>Mg(2+)</name>
        <dbReference type="ChEBI" id="CHEBI:18420"/>
    </ligand>
</feature>
<dbReference type="PRINTS" id="PR00144">
    <property type="entry name" value="DALDHYDRTASE"/>
</dbReference>
<evidence type="ECO:0000256" key="2">
    <source>
        <dbReference type="ARBA" id="ARBA00004694"/>
    </source>
</evidence>
<dbReference type="GO" id="GO:0004655">
    <property type="term" value="F:porphobilinogen synthase activity"/>
    <property type="evidence" value="ECO:0007669"/>
    <property type="project" value="UniProtKB-EC"/>
</dbReference>
<comment type="subunit">
    <text evidence="4 16">Homooctamer.</text>
</comment>
<dbReference type="RefSeq" id="WP_132242410.1">
    <property type="nucleotide sequence ID" value="NZ_SLWV01000002.1"/>
</dbReference>
<comment type="function">
    <text evidence="10">Catalyzes an early step in the biosynthesis of tetrapyrroles. Binds two molecules of 5-aminolevulinate per subunit, each at a distinct site, and catalyzes their condensation to form porphobilinogen.</text>
</comment>
<evidence type="ECO:0000256" key="16">
    <source>
        <dbReference type="RuleBase" id="RU000515"/>
    </source>
</evidence>